<comment type="caution">
    <text evidence="1">The sequence shown here is derived from an EMBL/GenBank/DDBJ whole genome shotgun (WGS) entry which is preliminary data.</text>
</comment>
<accession>A0A3S0P513</accession>
<dbReference type="Gene3D" id="3.40.50.150">
    <property type="entry name" value="Vaccinia Virus protein VP39"/>
    <property type="match status" value="1"/>
</dbReference>
<reference evidence="1 2" key="1">
    <citation type="submission" date="2018-12" db="EMBL/GenBank/DDBJ databases">
        <title>Vibrio sp. isolated from China Sea.</title>
        <authorList>
            <person name="Li Y."/>
        </authorList>
    </citation>
    <scope>NUCLEOTIDE SEQUENCE [LARGE SCALE GENOMIC DNA]</scope>
    <source>
        <strain evidence="1 2">BEI207</strain>
    </source>
</reference>
<dbReference type="Proteomes" id="UP000268973">
    <property type="component" value="Unassembled WGS sequence"/>
</dbReference>
<dbReference type="Pfam" id="PF13489">
    <property type="entry name" value="Methyltransf_23"/>
    <property type="match status" value="1"/>
</dbReference>
<evidence type="ECO:0000313" key="1">
    <source>
        <dbReference type="EMBL" id="RTZ14669.1"/>
    </source>
</evidence>
<dbReference type="GO" id="GO:0008168">
    <property type="term" value="F:methyltransferase activity"/>
    <property type="evidence" value="ECO:0007669"/>
    <property type="project" value="UniProtKB-KW"/>
</dbReference>
<dbReference type="EMBL" id="RXZH01000007">
    <property type="protein sequence ID" value="RTZ14669.1"/>
    <property type="molecule type" value="Genomic_DNA"/>
</dbReference>
<dbReference type="AlphaFoldDB" id="A0A3S0P513"/>
<evidence type="ECO:0000313" key="2">
    <source>
        <dbReference type="Proteomes" id="UP000268973"/>
    </source>
</evidence>
<name>A0A3S0P513_9VIBR</name>
<proteinExistence type="predicted"/>
<sequence>MKKTEYKVNQNIQDIIINFPKVRPKLSDQYRKVLKDEYGKNREGQLGYISKLANKLESWMHFQVSKNQLKGKVLEVGAGTLNHLSYETRYQLYDIVEPYAELYQNKHEILNRVNKCYSYLSDIPEDTKYDRVISIATLEHMVDLPNELRQIKRLLKPNGVIEMAIPSEGGALWGLSWRLTTGVSFRLRTGLSYKKIMKHEHVNTENEIIQLIGHYFDDVEVKRFPLNHKHLSFYTYITATL</sequence>
<dbReference type="InterPro" id="IPR029063">
    <property type="entry name" value="SAM-dependent_MTases_sf"/>
</dbReference>
<dbReference type="SUPFAM" id="SSF53335">
    <property type="entry name" value="S-adenosyl-L-methionine-dependent methyltransferases"/>
    <property type="match status" value="1"/>
</dbReference>
<dbReference type="GO" id="GO:0032259">
    <property type="term" value="P:methylation"/>
    <property type="evidence" value="ECO:0007669"/>
    <property type="project" value="UniProtKB-KW"/>
</dbReference>
<keyword evidence="2" id="KW-1185">Reference proteome</keyword>
<protein>
    <submittedName>
        <fullName evidence="1">Class I SAM-dependent methyltransferase</fullName>
    </submittedName>
</protein>
<organism evidence="1 2">
    <name type="scientific">Vibrio aquaticus</name>
    <dbReference type="NCBI Taxonomy" id="2496559"/>
    <lineage>
        <taxon>Bacteria</taxon>
        <taxon>Pseudomonadati</taxon>
        <taxon>Pseudomonadota</taxon>
        <taxon>Gammaproteobacteria</taxon>
        <taxon>Vibrionales</taxon>
        <taxon>Vibrionaceae</taxon>
        <taxon>Vibrio</taxon>
    </lineage>
</organism>
<gene>
    <name evidence="1" type="ORF">EJ063_15265</name>
</gene>
<keyword evidence="1" id="KW-0489">Methyltransferase</keyword>
<keyword evidence="1" id="KW-0808">Transferase</keyword>
<dbReference type="CDD" id="cd02440">
    <property type="entry name" value="AdoMet_MTases"/>
    <property type="match status" value="1"/>
</dbReference>